<evidence type="ECO:0000313" key="5">
    <source>
        <dbReference type="EMBL" id="THG12967.1"/>
    </source>
</evidence>
<dbReference type="CDD" id="cd03784">
    <property type="entry name" value="GT1_Gtf-like"/>
    <property type="match status" value="1"/>
</dbReference>
<dbReference type="Pfam" id="PF00201">
    <property type="entry name" value="UDPGT"/>
    <property type="match status" value="1"/>
</dbReference>
<keyword evidence="4" id="KW-0284">Flavonoid biosynthesis</keyword>
<protein>
    <recommendedName>
        <fullName evidence="7">UDP-glycosyltransferase</fullName>
    </recommendedName>
</protein>
<organism evidence="5 6">
    <name type="scientific">Camellia sinensis var. sinensis</name>
    <name type="common">China tea</name>
    <dbReference type="NCBI Taxonomy" id="542762"/>
    <lineage>
        <taxon>Eukaryota</taxon>
        <taxon>Viridiplantae</taxon>
        <taxon>Streptophyta</taxon>
        <taxon>Embryophyta</taxon>
        <taxon>Tracheophyta</taxon>
        <taxon>Spermatophyta</taxon>
        <taxon>Magnoliopsida</taxon>
        <taxon>eudicotyledons</taxon>
        <taxon>Gunneridae</taxon>
        <taxon>Pentapetalae</taxon>
        <taxon>asterids</taxon>
        <taxon>Ericales</taxon>
        <taxon>Theaceae</taxon>
        <taxon>Camellia</taxon>
    </lineage>
</organism>
<dbReference type="InterPro" id="IPR002213">
    <property type="entry name" value="UDP_glucos_trans"/>
</dbReference>
<keyword evidence="3" id="KW-0808">Transferase</keyword>
<keyword evidence="6" id="KW-1185">Reference proteome</keyword>
<evidence type="ECO:0000256" key="2">
    <source>
        <dbReference type="ARBA" id="ARBA00022676"/>
    </source>
</evidence>
<dbReference type="AlphaFoldDB" id="A0A4V3WNL8"/>
<dbReference type="EMBL" id="SDRB02006184">
    <property type="protein sequence ID" value="THG12967.1"/>
    <property type="molecule type" value="Genomic_DNA"/>
</dbReference>
<proteinExistence type="inferred from homology"/>
<evidence type="ECO:0000256" key="4">
    <source>
        <dbReference type="ARBA" id="ARBA00023241"/>
    </source>
</evidence>
<dbReference type="SUPFAM" id="SSF53756">
    <property type="entry name" value="UDP-Glycosyltransferase/glycogen phosphorylase"/>
    <property type="match status" value="1"/>
</dbReference>
<name>A0A4V3WNL8_CAMSN</name>
<dbReference type="GO" id="GO:0008194">
    <property type="term" value="F:UDP-glycosyltransferase activity"/>
    <property type="evidence" value="ECO:0007669"/>
    <property type="project" value="InterPro"/>
</dbReference>
<comment type="similarity">
    <text evidence="1">Belongs to the UDP-glycosyltransferase family.</text>
</comment>
<evidence type="ECO:0008006" key="7">
    <source>
        <dbReference type="Google" id="ProtNLM"/>
    </source>
</evidence>
<dbReference type="PANTHER" id="PTHR48045:SF20">
    <property type="entry name" value="UDP-RHAMNOSE:RHAMNOSYLTRANSFERASE 1"/>
    <property type="match status" value="1"/>
</dbReference>
<comment type="caution">
    <text evidence="5">The sequence shown here is derived from an EMBL/GenBank/DDBJ whole genome shotgun (WGS) entry which is preliminary data.</text>
</comment>
<evidence type="ECO:0000256" key="3">
    <source>
        <dbReference type="ARBA" id="ARBA00022679"/>
    </source>
</evidence>
<gene>
    <name evidence="5" type="ORF">TEA_014590</name>
</gene>
<sequence length="469" mass="52672">MANDGKLHVAMFPWLAFGHMIPYLELAKLIAQKGHKISFISTPKNIDRLPKLPPHLAHLINFVKIPLPILDKLPENAEATIDVAYHEVKYLKIAYDALQKPITQFLQSSSPDWLFFDFVPYWLPTIASNLNIPTAFFIILNAAFLGFVGPSTVLTGTKDYRTKPEDFTVPPNWIPFETTVAFKLFEVLSIFKDAVVGDEENISDLYRLGASIKACDIIAIKSCSEFEPEWFQLVQQLHQKPVLPVGLLPVTVNNGGDGNNNDAWIDIKEWLDNQAKGSVVYIAFGSEAELSQGQLTEIALGLELSGLPFFWVLRRRSGSADNIQLPDGFEERTKGRGMVWTSWAPQPKILSHDSVGGFLTHSGWGSLVEGIQFGRGLILLTFLSDQGLNARVLEEKKLGYPIPRDERDGSFTRNSVAESLRLVMLDEAGQTYRDNVKKMSKLFGDTDRQDRYVDNLLGFLQSHRRPQVL</sequence>
<reference evidence="5 6" key="1">
    <citation type="journal article" date="2018" name="Proc. Natl. Acad. Sci. U.S.A.">
        <title>Draft genome sequence of Camellia sinensis var. sinensis provides insights into the evolution of the tea genome and tea quality.</title>
        <authorList>
            <person name="Wei C."/>
            <person name="Yang H."/>
            <person name="Wang S."/>
            <person name="Zhao J."/>
            <person name="Liu C."/>
            <person name="Gao L."/>
            <person name="Xia E."/>
            <person name="Lu Y."/>
            <person name="Tai Y."/>
            <person name="She G."/>
            <person name="Sun J."/>
            <person name="Cao H."/>
            <person name="Tong W."/>
            <person name="Gao Q."/>
            <person name="Li Y."/>
            <person name="Deng W."/>
            <person name="Jiang X."/>
            <person name="Wang W."/>
            <person name="Chen Q."/>
            <person name="Zhang S."/>
            <person name="Li H."/>
            <person name="Wu J."/>
            <person name="Wang P."/>
            <person name="Li P."/>
            <person name="Shi C."/>
            <person name="Zheng F."/>
            <person name="Jian J."/>
            <person name="Huang B."/>
            <person name="Shan D."/>
            <person name="Shi M."/>
            <person name="Fang C."/>
            <person name="Yue Y."/>
            <person name="Li F."/>
            <person name="Li D."/>
            <person name="Wei S."/>
            <person name="Han B."/>
            <person name="Jiang C."/>
            <person name="Yin Y."/>
            <person name="Xia T."/>
            <person name="Zhang Z."/>
            <person name="Bennetzen J.L."/>
            <person name="Zhao S."/>
            <person name="Wan X."/>
        </authorList>
    </citation>
    <scope>NUCLEOTIDE SEQUENCE [LARGE SCALE GENOMIC DNA]</scope>
    <source>
        <strain evidence="6">cv. Shuchazao</strain>
        <tissue evidence="5">Leaf</tissue>
    </source>
</reference>
<keyword evidence="2" id="KW-0328">Glycosyltransferase</keyword>
<dbReference type="FunFam" id="3.40.50.2000:FF:000037">
    <property type="entry name" value="Glycosyltransferase"/>
    <property type="match status" value="1"/>
</dbReference>
<dbReference type="PANTHER" id="PTHR48045">
    <property type="entry name" value="UDP-GLYCOSYLTRANSFERASE 72B1"/>
    <property type="match status" value="1"/>
</dbReference>
<dbReference type="SMR" id="A0A4V3WNL8"/>
<accession>A0A4V3WNL8</accession>
<dbReference type="Proteomes" id="UP000306102">
    <property type="component" value="Unassembled WGS sequence"/>
</dbReference>
<dbReference type="FunFam" id="3.40.50.2000:FF:000088">
    <property type="entry name" value="Glycosyltransferase"/>
    <property type="match status" value="1"/>
</dbReference>
<dbReference type="GO" id="GO:0009813">
    <property type="term" value="P:flavonoid biosynthetic process"/>
    <property type="evidence" value="ECO:0007669"/>
    <property type="project" value="UniProtKB-KW"/>
</dbReference>
<evidence type="ECO:0000313" key="6">
    <source>
        <dbReference type="Proteomes" id="UP000306102"/>
    </source>
</evidence>
<dbReference type="Gene3D" id="3.40.50.2000">
    <property type="entry name" value="Glycogen Phosphorylase B"/>
    <property type="match status" value="2"/>
</dbReference>
<evidence type="ECO:0000256" key="1">
    <source>
        <dbReference type="ARBA" id="ARBA00009995"/>
    </source>
</evidence>